<feature type="transmembrane region" description="Helical" evidence="1">
    <location>
        <begin position="25"/>
        <end position="47"/>
    </location>
</feature>
<evidence type="ECO:0000313" key="3">
    <source>
        <dbReference type="Proteomes" id="UP000642107"/>
    </source>
</evidence>
<name>A0ABR9DTW6_9MICO</name>
<dbReference type="Proteomes" id="UP000642107">
    <property type="component" value="Unassembled WGS sequence"/>
</dbReference>
<evidence type="ECO:0000256" key="1">
    <source>
        <dbReference type="SAM" id="Phobius"/>
    </source>
</evidence>
<keyword evidence="1" id="KW-0472">Membrane</keyword>
<gene>
    <name evidence="2" type="ORF">IGS67_12915</name>
</gene>
<keyword evidence="1" id="KW-0812">Transmembrane</keyword>
<dbReference type="Pfam" id="PF07963">
    <property type="entry name" value="N_methyl"/>
    <property type="match status" value="1"/>
</dbReference>
<dbReference type="RefSeq" id="WP_192281861.1">
    <property type="nucleotide sequence ID" value="NZ_JACZDF010000008.1"/>
</dbReference>
<dbReference type="InterPro" id="IPR012902">
    <property type="entry name" value="N_methyl_site"/>
</dbReference>
<keyword evidence="3" id="KW-1185">Reference proteome</keyword>
<dbReference type="EMBL" id="JACZDF010000008">
    <property type="protein sequence ID" value="MBD9700374.1"/>
    <property type="molecule type" value="Genomic_DNA"/>
</dbReference>
<evidence type="ECO:0000313" key="2">
    <source>
        <dbReference type="EMBL" id="MBD9700374.1"/>
    </source>
</evidence>
<comment type="caution">
    <text evidence="2">The sequence shown here is derived from an EMBL/GenBank/DDBJ whole genome shotgun (WGS) entry which is preliminary data.</text>
</comment>
<accession>A0ABR9DTW6</accession>
<organism evidence="2 3">
    <name type="scientific">Flavimobilis rhizosphaerae</name>
    <dbReference type="NCBI Taxonomy" id="2775421"/>
    <lineage>
        <taxon>Bacteria</taxon>
        <taxon>Bacillati</taxon>
        <taxon>Actinomycetota</taxon>
        <taxon>Actinomycetes</taxon>
        <taxon>Micrococcales</taxon>
        <taxon>Jonesiaceae</taxon>
        <taxon>Flavimobilis</taxon>
    </lineage>
</organism>
<protein>
    <submittedName>
        <fullName evidence="2">Prepilin-type N-terminal cleavage/methylation domain-containing protein</fullName>
    </submittedName>
</protein>
<proteinExistence type="predicted"/>
<reference evidence="2 3" key="1">
    <citation type="submission" date="2020-09" db="EMBL/GenBank/DDBJ databases">
        <title>Flavimobilis rhizosphaerae sp. nov., isolated from rhizosphere soil of Spartina alterniflora.</title>
        <authorList>
            <person name="Hanqin C."/>
        </authorList>
    </citation>
    <scope>NUCLEOTIDE SEQUENCE [LARGE SCALE GENOMIC DNA]</scope>
    <source>
        <strain evidence="2 3">GY 10621</strain>
    </source>
</reference>
<sequence>MTAMIQRLRARHVRSGDAGLTLVELLVYMLLLGIVMTIILTMTVTTLRKQTEVTRISQANDTAQNIVNEVDLLVSNASAFTVRSIGSDIVVLSQTRSTQDGAAEFGVTRCAALYYTADTRQVYVSRRFADPAGANQTPKPLTSRPTFGPGWTRLAEGVSPGDGSSAVFALKNVAGVTDATKLVTSLAIDTTTGKPPVTLTTTTGTRGLGVATEGRCW</sequence>
<keyword evidence="1" id="KW-1133">Transmembrane helix</keyword>